<reference evidence="2 3" key="1">
    <citation type="submission" date="2018-12" db="EMBL/GenBank/DDBJ databases">
        <title>Draft genome sequence of Xylaria grammica IHI A82.</title>
        <authorList>
            <person name="Buettner E."/>
            <person name="Kellner H."/>
        </authorList>
    </citation>
    <scope>NUCLEOTIDE SEQUENCE [LARGE SCALE GENOMIC DNA]</scope>
    <source>
        <strain evidence="2 3">IHI A82</strain>
    </source>
</reference>
<accession>A0A439CUG7</accession>
<gene>
    <name evidence="2" type="ORF">EKO27_g9283</name>
</gene>
<keyword evidence="1" id="KW-0812">Transmembrane</keyword>
<protein>
    <submittedName>
        <fullName evidence="2">Uncharacterized protein</fullName>
    </submittedName>
</protein>
<dbReference type="EMBL" id="RYZI01000395">
    <property type="protein sequence ID" value="RWA05818.1"/>
    <property type="molecule type" value="Genomic_DNA"/>
</dbReference>
<keyword evidence="3" id="KW-1185">Reference proteome</keyword>
<comment type="caution">
    <text evidence="2">The sequence shown here is derived from an EMBL/GenBank/DDBJ whole genome shotgun (WGS) entry which is preliminary data.</text>
</comment>
<organism evidence="2 3">
    <name type="scientific">Xylaria grammica</name>
    <dbReference type="NCBI Taxonomy" id="363999"/>
    <lineage>
        <taxon>Eukaryota</taxon>
        <taxon>Fungi</taxon>
        <taxon>Dikarya</taxon>
        <taxon>Ascomycota</taxon>
        <taxon>Pezizomycotina</taxon>
        <taxon>Sordariomycetes</taxon>
        <taxon>Xylariomycetidae</taxon>
        <taxon>Xylariales</taxon>
        <taxon>Xylariaceae</taxon>
        <taxon>Xylaria</taxon>
    </lineage>
</organism>
<dbReference type="Proteomes" id="UP000286045">
    <property type="component" value="Unassembled WGS sequence"/>
</dbReference>
<keyword evidence="1" id="KW-1133">Transmembrane helix</keyword>
<keyword evidence="1" id="KW-0472">Membrane</keyword>
<sequence length="405" mass="46525">MQRLAHLDDRFYQPDSILPDACGTAYGQTWKGNLKIIEKEFNNARAFQSLVSCRIHYFTPVDDAPPQITSQHDVVTGFYSDAELTPIEPEGFILNRQRAKLRRGDRFVHFCENVSSLCLLEGETTGNPYIVLLLADEFEFLSVSDTAWEEYGLDPCGAGIGVTQFLATLLLVLKEWEQGWMSTLDSIDSIVRVQLHDFLEEENWLHLMFDDSFRPSKNYFSILQLLRITDEWVERLEQDLKDLRTRYFIEIRILRDLKEEDMKELNTNWDKVQSIAERLAKAVRDRAARKAEEILKSLRDGLSNATSLRESTKGMALNRAIYVFTVITVIYTPVGFLETFWALPFLNNSSEDGKILEPTAFRNTFIIIPLLTYSLAIAVAFYFGSETAKHLTKVAKTRALGMFKI</sequence>
<evidence type="ECO:0000313" key="2">
    <source>
        <dbReference type="EMBL" id="RWA05818.1"/>
    </source>
</evidence>
<proteinExistence type="predicted"/>
<feature type="transmembrane region" description="Helical" evidence="1">
    <location>
        <begin position="363"/>
        <end position="383"/>
    </location>
</feature>
<evidence type="ECO:0000256" key="1">
    <source>
        <dbReference type="SAM" id="Phobius"/>
    </source>
</evidence>
<evidence type="ECO:0000313" key="3">
    <source>
        <dbReference type="Proteomes" id="UP000286045"/>
    </source>
</evidence>
<dbReference type="InterPro" id="IPR002523">
    <property type="entry name" value="MgTranspt_CorA/ZnTranspt_ZntB"/>
</dbReference>
<dbReference type="Pfam" id="PF01544">
    <property type="entry name" value="CorA"/>
    <property type="match status" value="1"/>
</dbReference>
<feature type="transmembrane region" description="Helical" evidence="1">
    <location>
        <begin position="321"/>
        <end position="343"/>
    </location>
</feature>
<name>A0A439CUG7_9PEZI</name>
<dbReference type="AlphaFoldDB" id="A0A439CUG7"/>
<dbReference type="STRING" id="363999.A0A439CUG7"/>